<dbReference type="PANTHER" id="PTHR45663">
    <property type="entry name" value="GEO12009P1"/>
    <property type="match status" value="1"/>
</dbReference>
<gene>
    <name evidence="6" type="ORF">vBRpoPV12_41</name>
</gene>
<dbReference type="Proteomes" id="UP000251856">
    <property type="component" value="Segment"/>
</dbReference>
<dbReference type="InterPro" id="IPR036249">
    <property type="entry name" value="Thioredoxin-like_sf"/>
</dbReference>
<keyword evidence="2" id="KW-0249">Electron transport</keyword>
<accession>A0A2Z4QEZ5</accession>
<dbReference type="PROSITE" id="PS51352">
    <property type="entry name" value="THIOREDOXIN_2"/>
    <property type="match status" value="1"/>
</dbReference>
<evidence type="ECO:0000313" key="7">
    <source>
        <dbReference type="Proteomes" id="UP000251856"/>
    </source>
</evidence>
<evidence type="ECO:0000256" key="1">
    <source>
        <dbReference type="ARBA" id="ARBA00022448"/>
    </source>
</evidence>
<dbReference type="Gene3D" id="3.40.30.10">
    <property type="entry name" value="Glutaredoxin"/>
    <property type="match status" value="1"/>
</dbReference>
<dbReference type="Pfam" id="PF00085">
    <property type="entry name" value="Thioredoxin"/>
    <property type="match status" value="1"/>
</dbReference>
<evidence type="ECO:0000256" key="2">
    <source>
        <dbReference type="ARBA" id="ARBA00022982"/>
    </source>
</evidence>
<dbReference type="InterPro" id="IPR013766">
    <property type="entry name" value="Thioredoxin_domain"/>
</dbReference>
<dbReference type="PANTHER" id="PTHR45663:SF11">
    <property type="entry name" value="GEO12009P1"/>
    <property type="match status" value="1"/>
</dbReference>
<keyword evidence="3" id="KW-1015">Disulfide bond</keyword>
<evidence type="ECO:0000313" key="6">
    <source>
        <dbReference type="EMBL" id="AWY08828.1"/>
    </source>
</evidence>
<reference evidence="6 7" key="1">
    <citation type="submission" date="2018-03" db="EMBL/GenBank/DDBJ databases">
        <title>Diverse roseophages infecting R. pomeroyi DSS-3.</title>
        <authorList>
            <person name="Zhan Y."/>
            <person name="Chen F."/>
            <person name="Wommack E.K."/>
            <person name="Nasko D."/>
        </authorList>
    </citation>
    <scope>NUCLEOTIDE SEQUENCE [LARGE SCALE GENOMIC DNA]</scope>
</reference>
<dbReference type="CDD" id="cd02947">
    <property type="entry name" value="TRX_family"/>
    <property type="match status" value="1"/>
</dbReference>
<evidence type="ECO:0000256" key="3">
    <source>
        <dbReference type="ARBA" id="ARBA00023157"/>
    </source>
</evidence>
<name>A0A2Z4QEZ5_9CAUD</name>
<evidence type="ECO:0000256" key="4">
    <source>
        <dbReference type="ARBA" id="ARBA00023284"/>
    </source>
</evidence>
<proteinExistence type="predicted"/>
<evidence type="ECO:0000259" key="5">
    <source>
        <dbReference type="PROSITE" id="PS51352"/>
    </source>
</evidence>
<dbReference type="EMBL" id="MH015250">
    <property type="protein sequence ID" value="AWY08828.1"/>
    <property type="molecule type" value="Genomic_DNA"/>
</dbReference>
<organism evidence="6 7">
    <name type="scientific">Ruegeria phage vB_RpoP-V12</name>
    <dbReference type="NCBI Taxonomy" id="2218611"/>
    <lineage>
        <taxon>Viruses</taxon>
        <taxon>Duplodnaviria</taxon>
        <taxon>Heunggongvirae</taxon>
        <taxon>Uroviricota</taxon>
        <taxon>Caudoviricetes</taxon>
        <taxon>Schitoviridae</taxon>
        <taxon>Rhodovirinae</taxon>
        <taxon>Aorunvirus</taxon>
        <taxon>Aorunvirus V12</taxon>
    </lineage>
</organism>
<keyword evidence="1" id="KW-0813">Transport</keyword>
<protein>
    <submittedName>
        <fullName evidence="6">Putative thioredoxin</fullName>
    </submittedName>
</protein>
<feature type="domain" description="Thioredoxin" evidence="5">
    <location>
        <begin position="1"/>
        <end position="105"/>
    </location>
</feature>
<keyword evidence="4" id="KW-0676">Redox-active center</keyword>
<dbReference type="InterPro" id="IPR005746">
    <property type="entry name" value="Thioredoxin"/>
</dbReference>
<dbReference type="SMR" id="A0A2Z4QEZ5"/>
<keyword evidence="7" id="KW-1185">Reference proteome</keyword>
<dbReference type="GO" id="GO:0015035">
    <property type="term" value="F:protein-disulfide reductase activity"/>
    <property type="evidence" value="ECO:0007669"/>
    <property type="project" value="InterPro"/>
</dbReference>
<sequence length="105" mass="12189">MLRSLSDSDFQLEVRQHPDPIIIMFTGSWCQPCKKMKPTFEEMASQMEGDIRFAYMDAEDAEKTMAELNIRTLPSLALFVDGMIREVFSGTMNKSDLRYWINNNI</sequence>
<dbReference type="SUPFAM" id="SSF52833">
    <property type="entry name" value="Thioredoxin-like"/>
    <property type="match status" value="1"/>
</dbReference>
<dbReference type="PIRSF" id="PIRSF000077">
    <property type="entry name" value="Thioredoxin"/>
    <property type="match status" value="1"/>
</dbReference>